<dbReference type="InterPro" id="IPR029016">
    <property type="entry name" value="GAF-like_dom_sf"/>
</dbReference>
<keyword evidence="3" id="KW-0418">Kinase</keyword>
<dbReference type="InterPro" id="IPR004358">
    <property type="entry name" value="Sig_transdc_His_kin-like_C"/>
</dbReference>
<evidence type="ECO:0000313" key="7">
    <source>
        <dbReference type="EMBL" id="NDJ18157.1"/>
    </source>
</evidence>
<dbReference type="InterPro" id="IPR003594">
    <property type="entry name" value="HATPase_dom"/>
</dbReference>
<evidence type="ECO:0000256" key="1">
    <source>
        <dbReference type="ARBA" id="ARBA00000085"/>
    </source>
</evidence>
<evidence type="ECO:0000259" key="6">
    <source>
        <dbReference type="PROSITE" id="PS50109"/>
    </source>
</evidence>
<evidence type="ECO:0000256" key="3">
    <source>
        <dbReference type="ARBA" id="ARBA00022777"/>
    </source>
</evidence>
<dbReference type="RefSeq" id="WP_162423680.1">
    <property type="nucleotide sequence ID" value="NZ_WVIE01000013.1"/>
</dbReference>
<proteinExistence type="predicted"/>
<evidence type="ECO:0000256" key="5">
    <source>
        <dbReference type="SAM" id="Coils"/>
    </source>
</evidence>
<evidence type="ECO:0000256" key="2">
    <source>
        <dbReference type="ARBA" id="ARBA00012438"/>
    </source>
</evidence>
<dbReference type="Gene3D" id="3.30.565.10">
    <property type="entry name" value="Histidine kinase-like ATPase, C-terminal domain"/>
    <property type="match status" value="1"/>
</dbReference>
<dbReference type="EMBL" id="WVIE01000013">
    <property type="protein sequence ID" value="NDJ18157.1"/>
    <property type="molecule type" value="Genomic_DNA"/>
</dbReference>
<dbReference type="InterPro" id="IPR036890">
    <property type="entry name" value="HATPase_C_sf"/>
</dbReference>
<accession>A0A8J7Z139</accession>
<dbReference type="PROSITE" id="PS50109">
    <property type="entry name" value="HIS_KIN"/>
    <property type="match status" value="1"/>
</dbReference>
<dbReference type="Pfam" id="PF13185">
    <property type="entry name" value="GAF_2"/>
    <property type="match status" value="1"/>
</dbReference>
<feature type="coiled-coil region" evidence="5">
    <location>
        <begin position="369"/>
        <end position="410"/>
    </location>
</feature>
<feature type="domain" description="Histidine kinase" evidence="6">
    <location>
        <begin position="419"/>
        <end position="676"/>
    </location>
</feature>
<dbReference type="Gene3D" id="3.30.450.40">
    <property type="match status" value="2"/>
</dbReference>
<evidence type="ECO:0000256" key="4">
    <source>
        <dbReference type="ARBA" id="ARBA00023012"/>
    </source>
</evidence>
<dbReference type="EC" id="2.7.13.3" evidence="2"/>
<keyword evidence="3" id="KW-0808">Transferase</keyword>
<dbReference type="PRINTS" id="PR00344">
    <property type="entry name" value="BCTRLSENSOR"/>
</dbReference>
<organism evidence="7 8">
    <name type="scientific">Myxacorys almedinensis A</name>
    <dbReference type="NCBI Taxonomy" id="2690445"/>
    <lineage>
        <taxon>Bacteria</taxon>
        <taxon>Bacillati</taxon>
        <taxon>Cyanobacteriota</taxon>
        <taxon>Cyanophyceae</taxon>
        <taxon>Leptolyngbyales</taxon>
        <taxon>Leptolyngbyaceae</taxon>
        <taxon>Myxacorys</taxon>
        <taxon>Myxacorys almedinensis</taxon>
    </lineage>
</organism>
<dbReference type="PANTHER" id="PTHR43065">
    <property type="entry name" value="SENSOR HISTIDINE KINASE"/>
    <property type="match status" value="1"/>
</dbReference>
<dbReference type="SMART" id="SM00387">
    <property type="entry name" value="HATPase_c"/>
    <property type="match status" value="1"/>
</dbReference>
<protein>
    <recommendedName>
        <fullName evidence="2">histidine kinase</fullName>
        <ecNumber evidence="2">2.7.13.3</ecNumber>
    </recommendedName>
</protein>
<dbReference type="Pfam" id="PF02518">
    <property type="entry name" value="HATPase_c"/>
    <property type="match status" value="1"/>
</dbReference>
<comment type="caution">
    <text evidence="7">The sequence shown here is derived from an EMBL/GenBank/DDBJ whole genome shotgun (WGS) entry which is preliminary data.</text>
</comment>
<dbReference type="Gene3D" id="1.10.287.130">
    <property type="match status" value="1"/>
</dbReference>
<comment type="catalytic activity">
    <reaction evidence="1">
        <text>ATP + protein L-histidine = ADP + protein N-phospho-L-histidine.</text>
        <dbReference type="EC" id="2.7.13.3"/>
    </reaction>
</comment>
<dbReference type="AlphaFoldDB" id="A0A8J7Z139"/>
<dbReference type="Proteomes" id="UP000646053">
    <property type="component" value="Unassembled WGS sequence"/>
</dbReference>
<dbReference type="SUPFAM" id="SSF55781">
    <property type="entry name" value="GAF domain-like"/>
    <property type="match status" value="2"/>
</dbReference>
<dbReference type="InterPro" id="IPR003018">
    <property type="entry name" value="GAF"/>
</dbReference>
<keyword evidence="4" id="KW-0902">Two-component regulatory system</keyword>
<dbReference type="GO" id="GO:0000160">
    <property type="term" value="P:phosphorelay signal transduction system"/>
    <property type="evidence" value="ECO:0007669"/>
    <property type="project" value="UniProtKB-KW"/>
</dbReference>
<keyword evidence="5" id="KW-0175">Coiled coil</keyword>
<sequence length="684" mass="74412">MPLFTSAFLPLNGSSTLAHLDATHLSDVCQALAREIELEKLLATLLHSLSETFGANKCAVLMWHENRWDIAAIAERQQMTIGFTSLSVEPSQAVPMSLVQGVARSSQPILLSSAIAQKAVATDPYFRHPLPQSALCTPILNQGELMAIVYLEQDQSSKAFTGNRAAGLNLLLTHSAIALNNALRYQTLQHSVAIAQAENLGLKTALAATQEQMKQVVFRAEIDCALTNGSTLQDILKHCTDAMVQHLGAAFARIWTLNADENVLELQVSSGLYTHIDGDHGRVPVGMFKIGWIAQERQPHLTNSVLDDPRVGNKEWARQMGMVAFAGYPLLVEGRLVGVIAMFAYQKLTESVLEVLKLAATEVALGIVRKQTEEALYRSEARLRQQTQELQQALQEVQRAQAQMVQSEKMSALGSLVAGVAHEINNPVGFLAGNINPALQHVEDLFGLVDLYQRKYSDAEIETQIETIELGYLRQDLPKLIGSMREGVERIRGISASLRTFSRADCDRSTLYNLHDGIDGTLLILKHRLKGTSACPAIEVIKSFGRLPLVECFAGQMNQVFMNLLANAIDALEEANVGRSLDPIVSHPNQITIRSAIADDGQQIVIGIRDNGLGMSDAVKGKVFEHLFTTKAVGKGTGLGLAIARSIVVEKHAGTLDVCSELGQGTEFVITLPIRAATGEDKAD</sequence>
<keyword evidence="8" id="KW-1185">Reference proteome</keyword>
<dbReference type="Pfam" id="PF01590">
    <property type="entry name" value="GAF"/>
    <property type="match status" value="1"/>
</dbReference>
<gene>
    <name evidence="7" type="ORF">GS601_12795</name>
</gene>
<name>A0A8J7Z139_9CYAN</name>
<dbReference type="GO" id="GO:0004673">
    <property type="term" value="F:protein histidine kinase activity"/>
    <property type="evidence" value="ECO:0007669"/>
    <property type="project" value="UniProtKB-EC"/>
</dbReference>
<dbReference type="InterPro" id="IPR005467">
    <property type="entry name" value="His_kinase_dom"/>
</dbReference>
<dbReference type="SMART" id="SM00065">
    <property type="entry name" value="GAF"/>
    <property type="match status" value="2"/>
</dbReference>
<reference evidence="7" key="1">
    <citation type="submission" date="2019-12" db="EMBL/GenBank/DDBJ databases">
        <title>High-Quality draft genome sequences of three cyanobacteria isolated from the limestone walls of the Old Cathedral of Coimbra.</title>
        <authorList>
            <person name="Tiago I."/>
            <person name="Soares F."/>
            <person name="Portugal A."/>
        </authorList>
    </citation>
    <scope>NUCLEOTIDE SEQUENCE</scope>
    <source>
        <strain evidence="7">A</strain>
    </source>
</reference>
<dbReference type="SUPFAM" id="SSF55874">
    <property type="entry name" value="ATPase domain of HSP90 chaperone/DNA topoisomerase II/histidine kinase"/>
    <property type="match status" value="1"/>
</dbReference>
<evidence type="ECO:0000313" key="8">
    <source>
        <dbReference type="Proteomes" id="UP000646053"/>
    </source>
</evidence>
<dbReference type="PANTHER" id="PTHR43065:SF50">
    <property type="entry name" value="HISTIDINE KINASE"/>
    <property type="match status" value="1"/>
</dbReference>